<evidence type="ECO:0008006" key="4">
    <source>
        <dbReference type="Google" id="ProtNLM"/>
    </source>
</evidence>
<reference evidence="2 3" key="1">
    <citation type="journal article" date="2021" name="BMC Biol.">
        <title>Horizontally acquired antibacterial genes associated with adaptive radiation of ladybird beetles.</title>
        <authorList>
            <person name="Li H.S."/>
            <person name="Tang X.F."/>
            <person name="Huang Y.H."/>
            <person name="Xu Z.Y."/>
            <person name="Chen M.L."/>
            <person name="Du X.Y."/>
            <person name="Qiu B.Y."/>
            <person name="Chen P.T."/>
            <person name="Zhang W."/>
            <person name="Slipinski A."/>
            <person name="Escalona H.E."/>
            <person name="Waterhouse R.M."/>
            <person name="Zwick A."/>
            <person name="Pang H."/>
        </authorList>
    </citation>
    <scope>NUCLEOTIDE SEQUENCE [LARGE SCALE GENOMIC DNA]</scope>
    <source>
        <strain evidence="2">SYSU2018</strain>
    </source>
</reference>
<feature type="compositionally biased region" description="Basic and acidic residues" evidence="1">
    <location>
        <begin position="148"/>
        <end position="171"/>
    </location>
</feature>
<organism evidence="2 3">
    <name type="scientific">Cryptolaemus montrouzieri</name>
    <dbReference type="NCBI Taxonomy" id="559131"/>
    <lineage>
        <taxon>Eukaryota</taxon>
        <taxon>Metazoa</taxon>
        <taxon>Ecdysozoa</taxon>
        <taxon>Arthropoda</taxon>
        <taxon>Hexapoda</taxon>
        <taxon>Insecta</taxon>
        <taxon>Pterygota</taxon>
        <taxon>Neoptera</taxon>
        <taxon>Endopterygota</taxon>
        <taxon>Coleoptera</taxon>
        <taxon>Polyphaga</taxon>
        <taxon>Cucujiformia</taxon>
        <taxon>Coccinelloidea</taxon>
        <taxon>Coccinellidae</taxon>
        <taxon>Scymninae</taxon>
        <taxon>Scymnini</taxon>
        <taxon>Cryptolaemus</taxon>
    </lineage>
</organism>
<feature type="region of interest" description="Disordered" evidence="1">
    <location>
        <begin position="148"/>
        <end position="186"/>
    </location>
</feature>
<feature type="compositionally biased region" description="Polar residues" evidence="1">
    <location>
        <begin position="172"/>
        <end position="186"/>
    </location>
</feature>
<dbReference type="EMBL" id="JABFTP020000124">
    <property type="protein sequence ID" value="KAL3278707.1"/>
    <property type="molecule type" value="Genomic_DNA"/>
</dbReference>
<evidence type="ECO:0000313" key="2">
    <source>
        <dbReference type="EMBL" id="KAL3278707.1"/>
    </source>
</evidence>
<protein>
    <recommendedName>
        <fullName evidence="4">H15 domain-containing protein</fullName>
    </recommendedName>
</protein>
<dbReference type="AlphaFoldDB" id="A0ABD2NJ40"/>
<dbReference type="Proteomes" id="UP001516400">
    <property type="component" value="Unassembled WGS sequence"/>
</dbReference>
<gene>
    <name evidence="2" type="ORF">HHI36_016241</name>
</gene>
<comment type="caution">
    <text evidence="2">The sequence shown here is derived from an EMBL/GenBank/DDBJ whole genome shotgun (WGS) entry which is preliminary data.</text>
</comment>
<accession>A0ABD2NJ40</accession>
<evidence type="ECO:0000256" key="1">
    <source>
        <dbReference type="SAM" id="MobiDB-lite"/>
    </source>
</evidence>
<keyword evidence="3" id="KW-1185">Reference proteome</keyword>
<name>A0ABD2NJ40_9CUCU</name>
<sequence length="186" mass="21838">MLNRNCSEKPILYQNIFYNVLLVVQILMNKKKDCPEVADIHEYMLRHFSIEGDLYSQILNALERGVKYGFLKKRKNRYCIVCPAATISCKIKPRLFEMERIQSIFDTNCGARRENLCCKRKASRSKSRSRKKRRAHSCGDVKNYANEKVEETSTKTKQYNDQHELDDDKKNSMSLPASKSTFEFYN</sequence>
<proteinExistence type="predicted"/>
<evidence type="ECO:0000313" key="3">
    <source>
        <dbReference type="Proteomes" id="UP001516400"/>
    </source>
</evidence>